<name>A0ABR4MZT9_9FUNG</name>
<evidence type="ECO:0008006" key="4">
    <source>
        <dbReference type="Google" id="ProtNLM"/>
    </source>
</evidence>
<evidence type="ECO:0000256" key="1">
    <source>
        <dbReference type="SAM" id="Phobius"/>
    </source>
</evidence>
<feature type="transmembrane region" description="Helical" evidence="1">
    <location>
        <begin position="20"/>
        <end position="40"/>
    </location>
</feature>
<feature type="transmembrane region" description="Helical" evidence="1">
    <location>
        <begin position="187"/>
        <end position="208"/>
    </location>
</feature>
<protein>
    <recommendedName>
        <fullName evidence="4">Transmembrane protein</fullName>
    </recommendedName>
</protein>
<organism evidence="2 3">
    <name type="scientific">Polyrhizophydium stewartii</name>
    <dbReference type="NCBI Taxonomy" id="2732419"/>
    <lineage>
        <taxon>Eukaryota</taxon>
        <taxon>Fungi</taxon>
        <taxon>Fungi incertae sedis</taxon>
        <taxon>Chytridiomycota</taxon>
        <taxon>Chytridiomycota incertae sedis</taxon>
        <taxon>Chytridiomycetes</taxon>
        <taxon>Rhizophydiales</taxon>
        <taxon>Rhizophydiales incertae sedis</taxon>
        <taxon>Polyrhizophydium</taxon>
    </lineage>
</organism>
<keyword evidence="1" id="KW-0812">Transmembrane</keyword>
<reference evidence="2 3" key="1">
    <citation type="submission" date="2023-09" db="EMBL/GenBank/DDBJ databases">
        <title>Pangenome analysis of Batrachochytrium dendrobatidis and related Chytrids.</title>
        <authorList>
            <person name="Yacoub M.N."/>
            <person name="Stajich J.E."/>
            <person name="James T.Y."/>
        </authorList>
    </citation>
    <scope>NUCLEOTIDE SEQUENCE [LARGE SCALE GENOMIC DNA]</scope>
    <source>
        <strain evidence="2 3">JEL0888</strain>
    </source>
</reference>
<feature type="transmembrane region" description="Helical" evidence="1">
    <location>
        <begin position="150"/>
        <end position="175"/>
    </location>
</feature>
<keyword evidence="1" id="KW-1133">Transmembrane helix</keyword>
<dbReference type="Proteomes" id="UP001527925">
    <property type="component" value="Unassembled WGS sequence"/>
</dbReference>
<evidence type="ECO:0000313" key="2">
    <source>
        <dbReference type="EMBL" id="KAL2912791.1"/>
    </source>
</evidence>
<keyword evidence="1" id="KW-0472">Membrane</keyword>
<evidence type="ECO:0000313" key="3">
    <source>
        <dbReference type="Proteomes" id="UP001527925"/>
    </source>
</evidence>
<gene>
    <name evidence="2" type="ORF">HK105_207678</name>
</gene>
<sequence>MTGAGGFGLPPPADQSTTALRYVSTYAVLLWAAATLPSLWELPSSTFARFSRAACVTLAVVTALELPLVASAESSDTLAARVLMLVLEVDYTLFYVAEVELGKLFSAYWPCLTAAQMKLCQYVTGLLVTVTVVLQSIGTFSSTGWVFRSFYIFMTFLNISNYGFIVAMVRFALLWMPRQSLPLRRQFAIVFVASTALVLTSCVPMLIWLVFGKSLFDPYLIFRLYDCFQLVSLQTILLLRQTILTKPAPTATTLEANHRDSDLLIGAGNVGAADFGESLYSVLCSSESLSQRSASSLQPLITVADPFERRDL</sequence>
<accession>A0ABR4MZT9</accession>
<proteinExistence type="predicted"/>
<comment type="caution">
    <text evidence="2">The sequence shown here is derived from an EMBL/GenBank/DDBJ whole genome shotgun (WGS) entry which is preliminary data.</text>
</comment>
<dbReference type="EMBL" id="JADGIZ020000057">
    <property type="protein sequence ID" value="KAL2912791.1"/>
    <property type="molecule type" value="Genomic_DNA"/>
</dbReference>
<feature type="transmembrane region" description="Helical" evidence="1">
    <location>
        <begin position="119"/>
        <end position="138"/>
    </location>
</feature>
<keyword evidence="3" id="KW-1185">Reference proteome</keyword>